<evidence type="ECO:0000313" key="1">
    <source>
        <dbReference type="EMBL" id="TDE09206.1"/>
    </source>
</evidence>
<reference evidence="1 2" key="1">
    <citation type="submission" date="2019-03" db="EMBL/GenBank/DDBJ databases">
        <title>Dyadobacter AR-3-6 sp. nov., isolated from arctic soil.</title>
        <authorList>
            <person name="Chaudhary D.K."/>
        </authorList>
    </citation>
    <scope>NUCLEOTIDE SEQUENCE [LARGE SCALE GENOMIC DNA]</scope>
    <source>
        <strain evidence="1 2">AR-3-6</strain>
    </source>
</reference>
<dbReference type="RefSeq" id="WP_131962292.1">
    <property type="nucleotide sequence ID" value="NZ_SMFL01000021.1"/>
</dbReference>
<dbReference type="InterPro" id="IPR045534">
    <property type="entry name" value="DUF6428"/>
</dbReference>
<organism evidence="1 2">
    <name type="scientific">Dyadobacter psychrotolerans</name>
    <dbReference type="NCBI Taxonomy" id="2541721"/>
    <lineage>
        <taxon>Bacteria</taxon>
        <taxon>Pseudomonadati</taxon>
        <taxon>Bacteroidota</taxon>
        <taxon>Cytophagia</taxon>
        <taxon>Cytophagales</taxon>
        <taxon>Spirosomataceae</taxon>
        <taxon>Dyadobacter</taxon>
    </lineage>
</organism>
<accession>A0A4R5D733</accession>
<proteinExistence type="predicted"/>
<dbReference type="Proteomes" id="UP000294850">
    <property type="component" value="Unassembled WGS sequence"/>
</dbReference>
<sequence>MNDFNPMNWQSFKSTLLENPDKVLQFQYAEGQFVDTSYHITEIKQAPIVSVDCGGVMNNWTEIIVQLWEPLVTETERAMKVSKALSIINLVEKSLPLNPLGVVKIEFGNSKFDTRQMYPGEFLTDGDIFTVNLVPDFTQCKALTRNSSCGTAKPDTASSCCGPVNAETITVSADTRVVQQEKEALELVGTEDSSCCTPGGGCC</sequence>
<dbReference type="OrthoDB" id="66316at2"/>
<gene>
    <name evidence="1" type="ORF">E0F88_31145</name>
</gene>
<name>A0A4R5D733_9BACT</name>
<protein>
    <submittedName>
        <fullName evidence="1">Uncharacterized protein</fullName>
    </submittedName>
</protein>
<dbReference type="Pfam" id="PF20001">
    <property type="entry name" value="DUF6428"/>
    <property type="match status" value="1"/>
</dbReference>
<dbReference type="EMBL" id="SMFL01000021">
    <property type="protein sequence ID" value="TDE09206.1"/>
    <property type="molecule type" value="Genomic_DNA"/>
</dbReference>
<evidence type="ECO:0000313" key="2">
    <source>
        <dbReference type="Proteomes" id="UP000294850"/>
    </source>
</evidence>
<dbReference type="AlphaFoldDB" id="A0A4R5D733"/>
<comment type="caution">
    <text evidence="1">The sequence shown here is derived from an EMBL/GenBank/DDBJ whole genome shotgun (WGS) entry which is preliminary data.</text>
</comment>
<keyword evidence="2" id="KW-1185">Reference proteome</keyword>